<evidence type="ECO:0000256" key="6">
    <source>
        <dbReference type="ARBA" id="ARBA00036378"/>
    </source>
</evidence>
<keyword evidence="4" id="KW-0472">Membrane</keyword>
<dbReference type="InterPro" id="IPR015415">
    <property type="entry name" value="Spast_Vps4_C"/>
</dbReference>
<name>A0A7S0RL08_9CHLO</name>
<dbReference type="GO" id="GO:0005874">
    <property type="term" value="C:microtubule"/>
    <property type="evidence" value="ECO:0007669"/>
    <property type="project" value="UniProtKB-KW"/>
</dbReference>
<dbReference type="SUPFAM" id="SSF52540">
    <property type="entry name" value="P-loop containing nucleoside triphosphate hydrolases"/>
    <property type="match status" value="1"/>
</dbReference>
<dbReference type="Pfam" id="PF17862">
    <property type="entry name" value="AAA_lid_3"/>
    <property type="match status" value="1"/>
</dbReference>
<dbReference type="GO" id="GO:0008568">
    <property type="term" value="F:microtubule severing ATPase activity"/>
    <property type="evidence" value="ECO:0007669"/>
    <property type="project" value="UniProtKB-EC"/>
</dbReference>
<evidence type="ECO:0000256" key="8">
    <source>
        <dbReference type="RuleBase" id="RU003651"/>
    </source>
</evidence>
<keyword evidence="5" id="KW-0413">Isomerase</keyword>
<evidence type="ECO:0000259" key="9">
    <source>
        <dbReference type="SMART" id="SM00382"/>
    </source>
</evidence>
<dbReference type="EMBL" id="HBFB01016535">
    <property type="protein sequence ID" value="CAD8679811.1"/>
    <property type="molecule type" value="Transcribed_RNA"/>
</dbReference>
<keyword evidence="3 8" id="KW-0067">ATP-binding</keyword>
<dbReference type="InterPro" id="IPR027417">
    <property type="entry name" value="P-loop_NTPase"/>
</dbReference>
<organism evidence="10">
    <name type="scientific">Chlamydomonas leiostraca</name>
    <dbReference type="NCBI Taxonomy" id="1034604"/>
    <lineage>
        <taxon>Eukaryota</taxon>
        <taxon>Viridiplantae</taxon>
        <taxon>Chlorophyta</taxon>
        <taxon>core chlorophytes</taxon>
        <taxon>Chlorophyceae</taxon>
        <taxon>CS clade</taxon>
        <taxon>Chlamydomonadales</taxon>
        <taxon>Chlamydomonadaceae</taxon>
        <taxon>Chlamydomonas</taxon>
    </lineage>
</organism>
<dbReference type="InterPro" id="IPR003960">
    <property type="entry name" value="ATPase_AAA_CS"/>
</dbReference>
<dbReference type="EC" id="5.6.1.1" evidence="7"/>
<accession>A0A7S0RL08</accession>
<dbReference type="Pfam" id="PF00004">
    <property type="entry name" value="AAA"/>
    <property type="match status" value="1"/>
</dbReference>
<dbReference type="FunFam" id="1.10.8.60:FF:000022">
    <property type="entry name" value="Fidgetin like 1"/>
    <property type="match status" value="1"/>
</dbReference>
<evidence type="ECO:0000256" key="5">
    <source>
        <dbReference type="ARBA" id="ARBA00023235"/>
    </source>
</evidence>
<dbReference type="PANTHER" id="PTHR23074:SF86">
    <property type="entry name" value="SPASTIN"/>
    <property type="match status" value="1"/>
</dbReference>
<dbReference type="Gene3D" id="1.10.8.60">
    <property type="match status" value="1"/>
</dbReference>
<gene>
    <name evidence="10" type="ORF">CLEI1391_LOCUS9242</name>
</gene>
<proteinExistence type="inferred from homology"/>
<dbReference type="GO" id="GO:0016887">
    <property type="term" value="F:ATP hydrolysis activity"/>
    <property type="evidence" value="ECO:0007669"/>
    <property type="project" value="InterPro"/>
</dbReference>
<comment type="catalytic activity">
    <reaction evidence="6">
        <text>n ATP + n H2O + a microtubule = n ADP + n phosphate + (n+1) alpha/beta tubulin heterodimers.</text>
        <dbReference type="EC" id="5.6.1.1"/>
    </reaction>
</comment>
<keyword evidence="2 8" id="KW-0547">Nucleotide-binding</keyword>
<sequence length="260" mass="27551">MPSLRPDLFQGPLRAPCRGILLYGPPGNGKTLLGKALAHEAAATFFSISASSLTSKWVGEGEKLVRALFAVAAEKAPSIIFIDEIDSLLGARGGANEHDAARRLKTEFLVQFDGVGVAPGSDRVVVVGATNRPHEIDDAVRRRLVKRIYIPLPAPEGRAAILGHLLKAAPHRLAAADTAALVRATEGFSASDLTALCKEAAMGPIREVPPAQLARLPSSALRPINLKDFATALTVIKPSTNRDMLATYDAFTRDFGTTAS</sequence>
<evidence type="ECO:0000256" key="2">
    <source>
        <dbReference type="ARBA" id="ARBA00022741"/>
    </source>
</evidence>
<dbReference type="InterPro" id="IPR003959">
    <property type="entry name" value="ATPase_AAA_core"/>
</dbReference>
<dbReference type="SMART" id="SM00382">
    <property type="entry name" value="AAA"/>
    <property type="match status" value="1"/>
</dbReference>
<evidence type="ECO:0000313" key="10">
    <source>
        <dbReference type="EMBL" id="CAD8679811.1"/>
    </source>
</evidence>
<dbReference type="AlphaFoldDB" id="A0A7S0RL08"/>
<reference evidence="10" key="1">
    <citation type="submission" date="2021-01" db="EMBL/GenBank/DDBJ databases">
        <authorList>
            <person name="Corre E."/>
            <person name="Pelletier E."/>
            <person name="Niang G."/>
            <person name="Scheremetjew M."/>
            <person name="Finn R."/>
            <person name="Kale V."/>
            <person name="Holt S."/>
            <person name="Cochrane G."/>
            <person name="Meng A."/>
            <person name="Brown T."/>
            <person name="Cohen L."/>
        </authorList>
    </citation>
    <scope>NUCLEOTIDE SEQUENCE</scope>
    <source>
        <strain evidence="10">SAG 11-49</strain>
    </source>
</reference>
<dbReference type="Gene3D" id="3.40.50.300">
    <property type="entry name" value="P-loop containing nucleotide triphosphate hydrolases"/>
    <property type="match status" value="1"/>
</dbReference>
<protein>
    <recommendedName>
        <fullName evidence="7">microtubule-severing ATPase</fullName>
        <ecNumber evidence="7">5.6.1.1</ecNumber>
    </recommendedName>
</protein>
<dbReference type="InterPro" id="IPR050304">
    <property type="entry name" value="MT-severing_AAA_ATPase"/>
</dbReference>
<dbReference type="InterPro" id="IPR003593">
    <property type="entry name" value="AAA+_ATPase"/>
</dbReference>
<evidence type="ECO:0000256" key="4">
    <source>
        <dbReference type="ARBA" id="ARBA00023136"/>
    </source>
</evidence>
<comment type="similarity">
    <text evidence="8">Belongs to the AAA ATPase family.</text>
</comment>
<evidence type="ECO:0000256" key="1">
    <source>
        <dbReference type="ARBA" id="ARBA00022701"/>
    </source>
</evidence>
<keyword evidence="1" id="KW-0493">Microtubule</keyword>
<dbReference type="Pfam" id="PF09336">
    <property type="entry name" value="Vps4_C"/>
    <property type="match status" value="1"/>
</dbReference>
<evidence type="ECO:0000256" key="7">
    <source>
        <dbReference type="ARBA" id="ARBA00038871"/>
    </source>
</evidence>
<feature type="domain" description="AAA+ ATPase" evidence="9">
    <location>
        <begin position="16"/>
        <end position="154"/>
    </location>
</feature>
<dbReference type="GO" id="GO:0005524">
    <property type="term" value="F:ATP binding"/>
    <property type="evidence" value="ECO:0007669"/>
    <property type="project" value="UniProtKB-KW"/>
</dbReference>
<dbReference type="PANTHER" id="PTHR23074">
    <property type="entry name" value="AAA DOMAIN-CONTAINING"/>
    <property type="match status" value="1"/>
</dbReference>
<dbReference type="PROSITE" id="PS00674">
    <property type="entry name" value="AAA"/>
    <property type="match status" value="1"/>
</dbReference>
<dbReference type="InterPro" id="IPR041569">
    <property type="entry name" value="AAA_lid_3"/>
</dbReference>
<evidence type="ECO:0000256" key="3">
    <source>
        <dbReference type="ARBA" id="ARBA00022840"/>
    </source>
</evidence>